<accession>A0A0R1RQD2</accession>
<dbReference type="GO" id="GO:0015267">
    <property type="term" value="F:channel activity"/>
    <property type="evidence" value="ECO:0007669"/>
    <property type="project" value="InterPro"/>
</dbReference>
<feature type="transmembrane region" description="Helical" evidence="7">
    <location>
        <begin position="116"/>
        <end position="138"/>
    </location>
</feature>
<comment type="caution">
    <text evidence="8">The sequence shown here is derived from an EMBL/GenBank/DDBJ whole genome shotgun (WGS) entry which is preliminary data.</text>
</comment>
<evidence type="ECO:0000256" key="4">
    <source>
        <dbReference type="ARBA" id="ARBA00022989"/>
    </source>
</evidence>
<keyword evidence="2 6" id="KW-0813">Transport</keyword>
<sequence>MRKYVAELIGTFMLVFVGTGAVVIAKGDTLTIALAFGLTVTVMAYAFGAISGGHFNPAVSIAMMINQRLSVKDGIAYIVAQFIGSALASGLMAILINALSLSKTGFGQTDFPKIGGGVAFLVETVVTFAFILVILMVTSNRYGNSQMAPLAIGVTLSLLIIVALNLTGASLNPARSFGPAVFAGGAALTHYWLYVAAPVVGAILAALAGQLFGSEEN</sequence>
<dbReference type="InterPro" id="IPR034294">
    <property type="entry name" value="Aquaporin_transptr"/>
</dbReference>
<dbReference type="PATRIC" id="fig|1423747.3.peg.244"/>
<dbReference type="PANTHER" id="PTHR45724">
    <property type="entry name" value="AQUAPORIN NIP2-1"/>
    <property type="match status" value="1"/>
</dbReference>
<evidence type="ECO:0000256" key="7">
    <source>
        <dbReference type="SAM" id="Phobius"/>
    </source>
</evidence>
<dbReference type="GO" id="GO:0016020">
    <property type="term" value="C:membrane"/>
    <property type="evidence" value="ECO:0007669"/>
    <property type="project" value="UniProtKB-SubCell"/>
</dbReference>
<keyword evidence="3 6" id="KW-0812">Transmembrane</keyword>
<dbReference type="InterPro" id="IPR000425">
    <property type="entry name" value="MIP"/>
</dbReference>
<dbReference type="STRING" id="1423747.FC69_GL000237"/>
<dbReference type="OrthoDB" id="9807293at2"/>
<protein>
    <submittedName>
        <fullName evidence="8">AqpZ protein</fullName>
    </submittedName>
</protein>
<gene>
    <name evidence="8" type="ORF">FC69_GL000237</name>
</gene>
<feature type="transmembrane region" description="Helical" evidence="7">
    <location>
        <begin position="191"/>
        <end position="212"/>
    </location>
</feature>
<name>A0A0R1RQD2_9LACO</name>
<feature type="transmembrane region" description="Helical" evidence="7">
    <location>
        <begin position="31"/>
        <end position="53"/>
    </location>
</feature>
<feature type="transmembrane region" description="Helical" evidence="7">
    <location>
        <begin position="150"/>
        <end position="171"/>
    </location>
</feature>
<evidence type="ECO:0000256" key="1">
    <source>
        <dbReference type="ARBA" id="ARBA00004141"/>
    </source>
</evidence>
<dbReference type="Pfam" id="PF00230">
    <property type="entry name" value="MIP"/>
    <property type="match status" value="1"/>
</dbReference>
<dbReference type="InterPro" id="IPR023271">
    <property type="entry name" value="Aquaporin-like"/>
</dbReference>
<evidence type="ECO:0000313" key="8">
    <source>
        <dbReference type="EMBL" id="KRL58585.1"/>
    </source>
</evidence>
<keyword evidence="5 7" id="KW-0472">Membrane</keyword>
<dbReference type="Gene3D" id="1.20.1080.10">
    <property type="entry name" value="Glycerol uptake facilitator protein"/>
    <property type="match status" value="1"/>
</dbReference>
<dbReference type="PROSITE" id="PS00221">
    <property type="entry name" value="MIP"/>
    <property type="match status" value="1"/>
</dbReference>
<evidence type="ECO:0000256" key="2">
    <source>
        <dbReference type="ARBA" id="ARBA00022448"/>
    </source>
</evidence>
<dbReference type="PANTHER" id="PTHR45724:SF13">
    <property type="entry name" value="AQUAPORIN NIP1-1-RELATED"/>
    <property type="match status" value="1"/>
</dbReference>
<dbReference type="SUPFAM" id="SSF81338">
    <property type="entry name" value="Aquaporin-like"/>
    <property type="match status" value="1"/>
</dbReference>
<keyword evidence="4 7" id="KW-1133">Transmembrane helix</keyword>
<dbReference type="PRINTS" id="PR00783">
    <property type="entry name" value="MINTRINSICP"/>
</dbReference>
<evidence type="ECO:0000313" key="9">
    <source>
        <dbReference type="Proteomes" id="UP000051264"/>
    </source>
</evidence>
<dbReference type="Proteomes" id="UP000051264">
    <property type="component" value="Unassembled WGS sequence"/>
</dbReference>
<dbReference type="EMBL" id="AZEX01000068">
    <property type="protein sequence ID" value="KRL58585.1"/>
    <property type="molecule type" value="Genomic_DNA"/>
</dbReference>
<dbReference type="InterPro" id="IPR022357">
    <property type="entry name" value="MIP_CS"/>
</dbReference>
<dbReference type="eggNOG" id="COG0580">
    <property type="taxonomic scope" value="Bacteria"/>
</dbReference>
<reference evidence="8 9" key="1">
    <citation type="journal article" date="2015" name="Genome Announc.">
        <title>Expanding the biotechnology potential of lactobacilli through comparative genomics of 213 strains and associated genera.</title>
        <authorList>
            <person name="Sun Z."/>
            <person name="Harris H.M."/>
            <person name="McCann A."/>
            <person name="Guo C."/>
            <person name="Argimon S."/>
            <person name="Zhang W."/>
            <person name="Yang X."/>
            <person name="Jeffery I.B."/>
            <person name="Cooney J.C."/>
            <person name="Kagawa T.F."/>
            <person name="Liu W."/>
            <person name="Song Y."/>
            <person name="Salvetti E."/>
            <person name="Wrobel A."/>
            <person name="Rasinkangas P."/>
            <person name="Parkhill J."/>
            <person name="Rea M.C."/>
            <person name="O'Sullivan O."/>
            <person name="Ritari J."/>
            <person name="Douillard F.P."/>
            <person name="Paul Ross R."/>
            <person name="Yang R."/>
            <person name="Briner A.E."/>
            <person name="Felis G.E."/>
            <person name="de Vos W.M."/>
            <person name="Barrangou R."/>
            <person name="Klaenhammer T.R."/>
            <person name="Caufield P.W."/>
            <person name="Cui Y."/>
            <person name="Zhang H."/>
            <person name="O'Toole P.W."/>
        </authorList>
    </citation>
    <scope>NUCLEOTIDE SEQUENCE [LARGE SCALE GENOMIC DNA]</scope>
    <source>
        <strain evidence="8 9">DSM 14340</strain>
    </source>
</reference>
<evidence type="ECO:0000256" key="3">
    <source>
        <dbReference type="ARBA" id="ARBA00022692"/>
    </source>
</evidence>
<organism evidence="8 9">
    <name type="scientific">Latilactobacillus fuchuensis DSM 14340 = JCM 11249</name>
    <dbReference type="NCBI Taxonomy" id="1423747"/>
    <lineage>
        <taxon>Bacteria</taxon>
        <taxon>Bacillati</taxon>
        <taxon>Bacillota</taxon>
        <taxon>Bacilli</taxon>
        <taxon>Lactobacillales</taxon>
        <taxon>Lactobacillaceae</taxon>
        <taxon>Latilactobacillus</taxon>
    </lineage>
</organism>
<feature type="transmembrane region" description="Helical" evidence="7">
    <location>
        <begin position="5"/>
        <end position="25"/>
    </location>
</feature>
<proteinExistence type="inferred from homology"/>
<feature type="transmembrane region" description="Helical" evidence="7">
    <location>
        <begin position="74"/>
        <end position="96"/>
    </location>
</feature>
<evidence type="ECO:0000256" key="5">
    <source>
        <dbReference type="ARBA" id="ARBA00023136"/>
    </source>
</evidence>
<comment type="similarity">
    <text evidence="6">Belongs to the MIP/aquaporin (TC 1.A.8) family.</text>
</comment>
<comment type="subcellular location">
    <subcellularLocation>
        <location evidence="1">Membrane</location>
        <topology evidence="1">Multi-pass membrane protein</topology>
    </subcellularLocation>
</comment>
<dbReference type="RefSeq" id="WP_025083093.1">
    <property type="nucleotide sequence ID" value="NZ_AZEX01000068.1"/>
</dbReference>
<evidence type="ECO:0000256" key="6">
    <source>
        <dbReference type="RuleBase" id="RU000477"/>
    </source>
</evidence>
<dbReference type="AlphaFoldDB" id="A0A0R1RQD2"/>